<keyword evidence="13" id="KW-1185">Reference proteome</keyword>
<dbReference type="InterPro" id="IPR013087">
    <property type="entry name" value="Znf_C2H2_type"/>
</dbReference>
<evidence type="ECO:0000259" key="11">
    <source>
        <dbReference type="PROSITE" id="PS50228"/>
    </source>
</evidence>
<keyword evidence="5" id="KW-0862">Zinc</keyword>
<dbReference type="PROSITE" id="PS00028">
    <property type="entry name" value="ZINC_FINGER_C2H2_1"/>
    <property type="match status" value="5"/>
</dbReference>
<dbReference type="GO" id="GO:0030246">
    <property type="term" value="F:carbohydrate binding"/>
    <property type="evidence" value="ECO:0007669"/>
    <property type="project" value="InterPro"/>
</dbReference>
<evidence type="ECO:0000256" key="8">
    <source>
        <dbReference type="PROSITE-ProRule" id="PRU00042"/>
    </source>
</evidence>
<dbReference type="FunFam" id="3.30.160.60:FF:000446">
    <property type="entry name" value="Zinc finger protein"/>
    <property type="match status" value="2"/>
</dbReference>
<dbReference type="EMBL" id="CAJPWZ010001864">
    <property type="protein sequence ID" value="CAG2225918.1"/>
    <property type="molecule type" value="Genomic_DNA"/>
</dbReference>
<keyword evidence="2" id="KW-0479">Metal-binding</keyword>
<dbReference type="GO" id="GO:0000978">
    <property type="term" value="F:RNA polymerase II cis-regulatory region sequence-specific DNA binding"/>
    <property type="evidence" value="ECO:0007669"/>
    <property type="project" value="TreeGrafter"/>
</dbReference>
<keyword evidence="6" id="KW-0238">DNA-binding</keyword>
<dbReference type="GO" id="GO:0005634">
    <property type="term" value="C:nucleus"/>
    <property type="evidence" value="ECO:0007669"/>
    <property type="project" value="UniProtKB-SubCell"/>
</dbReference>
<accession>A0A8S3T658</accession>
<feature type="domain" description="C2H2-type" evidence="10">
    <location>
        <begin position="435"/>
        <end position="457"/>
    </location>
</feature>
<evidence type="ECO:0000313" key="12">
    <source>
        <dbReference type="EMBL" id="CAG2225918.1"/>
    </source>
</evidence>
<feature type="domain" description="C2H2-type" evidence="10">
    <location>
        <begin position="321"/>
        <end position="348"/>
    </location>
</feature>
<feature type="domain" description="C2H2-type" evidence="10">
    <location>
        <begin position="465"/>
        <end position="492"/>
    </location>
</feature>
<comment type="caution">
    <text evidence="12">The sequence shown here is derived from an EMBL/GenBank/DDBJ whole genome shotgun (WGS) entry which is preliminary data.</text>
</comment>
<dbReference type="PANTHER" id="PTHR24390:SF159">
    <property type="entry name" value="GROWTH FACTOR INDEPENDENT 1 TRANSCRIPTIONAL REPRESSOR"/>
    <property type="match status" value="1"/>
</dbReference>
<comment type="subcellular location">
    <subcellularLocation>
        <location evidence="1">Nucleus</location>
    </subcellularLocation>
</comment>
<dbReference type="PROSITE" id="PS50157">
    <property type="entry name" value="ZINC_FINGER_C2H2_2"/>
    <property type="match status" value="6"/>
</dbReference>
<name>A0A8S3T658_MYTED</name>
<dbReference type="InterPro" id="IPR036236">
    <property type="entry name" value="Znf_C2H2_sf"/>
</dbReference>
<dbReference type="PANTHER" id="PTHR24390">
    <property type="entry name" value="ZINC FINGER PROTEIN"/>
    <property type="match status" value="1"/>
</dbReference>
<dbReference type="GO" id="GO:0003700">
    <property type="term" value="F:DNA-binding transcription factor activity"/>
    <property type="evidence" value="ECO:0007669"/>
    <property type="project" value="TreeGrafter"/>
</dbReference>
<protein>
    <submittedName>
        <fullName evidence="12">KRAB</fullName>
    </submittedName>
</protein>
<evidence type="ECO:0000259" key="10">
    <source>
        <dbReference type="PROSITE" id="PS50157"/>
    </source>
</evidence>
<dbReference type="GO" id="GO:0008270">
    <property type="term" value="F:zinc ion binding"/>
    <property type="evidence" value="ECO:0007669"/>
    <property type="project" value="UniProtKB-KW"/>
</dbReference>
<reference evidence="12" key="1">
    <citation type="submission" date="2021-03" db="EMBL/GenBank/DDBJ databases">
        <authorList>
            <person name="Bekaert M."/>
        </authorList>
    </citation>
    <scope>NUCLEOTIDE SEQUENCE</scope>
</reference>
<feature type="region of interest" description="Disordered" evidence="9">
    <location>
        <begin position="614"/>
        <end position="672"/>
    </location>
</feature>
<dbReference type="Pfam" id="PF02140">
    <property type="entry name" value="SUEL_Lectin"/>
    <property type="match status" value="1"/>
</dbReference>
<feature type="domain" description="C2H2-type" evidence="10">
    <location>
        <begin position="379"/>
        <end position="397"/>
    </location>
</feature>
<dbReference type="OrthoDB" id="3565419at2759"/>
<dbReference type="Pfam" id="PF00096">
    <property type="entry name" value="zf-C2H2"/>
    <property type="match status" value="3"/>
</dbReference>
<feature type="compositionally biased region" description="Polar residues" evidence="9">
    <location>
        <begin position="642"/>
        <end position="656"/>
    </location>
</feature>
<dbReference type="GO" id="GO:0006357">
    <property type="term" value="P:regulation of transcription by RNA polymerase II"/>
    <property type="evidence" value="ECO:0007669"/>
    <property type="project" value="TreeGrafter"/>
</dbReference>
<evidence type="ECO:0000256" key="2">
    <source>
        <dbReference type="ARBA" id="ARBA00022723"/>
    </source>
</evidence>
<feature type="domain" description="SUEL-type lectin" evidence="11">
    <location>
        <begin position="193"/>
        <end position="273"/>
    </location>
</feature>
<gene>
    <name evidence="12" type="ORF">MEDL_39041</name>
</gene>
<dbReference type="AlphaFoldDB" id="A0A8S3T658"/>
<evidence type="ECO:0000256" key="7">
    <source>
        <dbReference type="ARBA" id="ARBA00023242"/>
    </source>
</evidence>
<dbReference type="SUPFAM" id="SSF57667">
    <property type="entry name" value="beta-beta-alpha zinc fingers"/>
    <property type="match status" value="4"/>
</dbReference>
<evidence type="ECO:0000313" key="13">
    <source>
        <dbReference type="Proteomes" id="UP000683360"/>
    </source>
</evidence>
<evidence type="ECO:0000256" key="9">
    <source>
        <dbReference type="SAM" id="MobiDB-lite"/>
    </source>
</evidence>
<evidence type="ECO:0000256" key="5">
    <source>
        <dbReference type="ARBA" id="ARBA00022833"/>
    </source>
</evidence>
<proteinExistence type="predicted"/>
<keyword evidence="3" id="KW-0677">Repeat</keyword>
<keyword evidence="4 8" id="KW-0863">Zinc-finger</keyword>
<feature type="domain" description="C2H2-type" evidence="10">
    <location>
        <begin position="349"/>
        <end position="378"/>
    </location>
</feature>
<evidence type="ECO:0000256" key="6">
    <source>
        <dbReference type="ARBA" id="ARBA00023125"/>
    </source>
</evidence>
<dbReference type="InterPro" id="IPR000922">
    <property type="entry name" value="Lectin_gal-bd_dom"/>
</dbReference>
<dbReference type="InterPro" id="IPR043159">
    <property type="entry name" value="Lectin_gal-bd_sf"/>
</dbReference>
<dbReference type="Proteomes" id="UP000683360">
    <property type="component" value="Unassembled WGS sequence"/>
</dbReference>
<organism evidence="12 13">
    <name type="scientific">Mytilus edulis</name>
    <name type="common">Blue mussel</name>
    <dbReference type="NCBI Taxonomy" id="6550"/>
    <lineage>
        <taxon>Eukaryota</taxon>
        <taxon>Metazoa</taxon>
        <taxon>Spiralia</taxon>
        <taxon>Lophotrochozoa</taxon>
        <taxon>Mollusca</taxon>
        <taxon>Bivalvia</taxon>
        <taxon>Autobranchia</taxon>
        <taxon>Pteriomorphia</taxon>
        <taxon>Mytilida</taxon>
        <taxon>Mytiloidea</taxon>
        <taxon>Mytilidae</taxon>
        <taxon>Mytilinae</taxon>
        <taxon>Mytilus</taxon>
    </lineage>
</organism>
<dbReference type="PROSITE" id="PS50228">
    <property type="entry name" value="SUEL_LECTIN"/>
    <property type="match status" value="1"/>
</dbReference>
<evidence type="ECO:0000256" key="3">
    <source>
        <dbReference type="ARBA" id="ARBA00022737"/>
    </source>
</evidence>
<evidence type="ECO:0000256" key="4">
    <source>
        <dbReference type="ARBA" id="ARBA00022771"/>
    </source>
</evidence>
<dbReference type="CDD" id="cd22823">
    <property type="entry name" value="Gal_Rha_Lectin"/>
    <property type="match status" value="1"/>
</dbReference>
<dbReference type="Gene3D" id="3.30.160.60">
    <property type="entry name" value="Classic Zinc Finger"/>
    <property type="match status" value="5"/>
</dbReference>
<keyword evidence="7" id="KW-0539">Nucleus</keyword>
<dbReference type="Gene3D" id="2.60.120.740">
    <property type="match status" value="1"/>
</dbReference>
<dbReference type="Pfam" id="PF12874">
    <property type="entry name" value="zf-met"/>
    <property type="match status" value="2"/>
</dbReference>
<sequence length="672" mass="76416">MANDGLNTSIKDIPIDPSEELEFWTRNKVYSEWITIFGCLRLDKLFPSKYKLLTPDDKDYVMTCYIHCYKGFDMNTFFTVKGSYCACIDTKYLSENVDLIDYRQNCDKLCKDGVGICGDFIENAEFVTVYRTINSGFDNYTQLNNYYLSLDGLERECLALDCASGRAQIRPCDEENDAVCSDGISELIVCDDATIHCVGDETIKIDHATFGRDQKSECFDDEYTSTCSTDSPTDILSVNCDDQTDCSVKSSVELYGDPCNGLDTDLRIKYHCEGTSFLSKSWTDSVLKCHRNGHSLRLNCRHGSDDSLYWIEAFRGINMSHLCKHCGKKFKGRSGLRQHEMRHDGQGPYSCNECKLVLFSKSNFTSHLASEKHQNHKPFICKTCGKSFATDAYLKNHCLYEDKGGDHKCTQCKATFSRASHLKDHMDMHTGIKSNICKICGKAYRFRSSLSRHSKTHEVAEGLSYECDICNKTFTQKRYLQEHKKAHITESAKCTFCSKVFEDNHLVRTASHDYFKNLPGLEIAKAAKCKMSKPNDATPYSCEVTNEYTELPFTCFFEGIVVAVEEVLSSDNVNNNSVYMVPQHIRKEDNVYSSPENIYHQYDDIIDSRKALTEANRPHETDSNASPNIYLSLCGSRDDVNEQPSISYEDSTNDTNKNYDRALPQLPDENQN</sequence>
<dbReference type="FunFam" id="3.30.160.60:FF:000100">
    <property type="entry name" value="Zinc finger 45-like"/>
    <property type="match status" value="1"/>
</dbReference>
<evidence type="ECO:0000256" key="1">
    <source>
        <dbReference type="ARBA" id="ARBA00004123"/>
    </source>
</evidence>
<dbReference type="SMART" id="SM00355">
    <property type="entry name" value="ZnF_C2H2"/>
    <property type="match status" value="6"/>
</dbReference>
<feature type="domain" description="C2H2-type" evidence="10">
    <location>
        <begin position="407"/>
        <end position="434"/>
    </location>
</feature>